<dbReference type="Gene3D" id="1.10.101.10">
    <property type="entry name" value="PGBD-like superfamily/PGBD"/>
    <property type="match status" value="1"/>
</dbReference>
<gene>
    <name evidence="3" type="ORF">DSCO28_11120</name>
</gene>
<dbReference type="RefSeq" id="WP_155321469.1">
    <property type="nucleotide sequence ID" value="NZ_AP021876.1"/>
</dbReference>
<dbReference type="Gene3D" id="3.10.350.10">
    <property type="entry name" value="LysM domain"/>
    <property type="match status" value="1"/>
</dbReference>
<dbReference type="KEGG" id="dov:DSCO28_11120"/>
<reference evidence="3 4" key="1">
    <citation type="submission" date="2019-11" db="EMBL/GenBank/DDBJ databases">
        <title>Comparative genomics of hydrocarbon-degrading Desulfosarcina strains.</title>
        <authorList>
            <person name="Watanabe M."/>
            <person name="Kojima H."/>
            <person name="Fukui M."/>
        </authorList>
    </citation>
    <scope>NUCLEOTIDE SEQUENCE [LARGE SCALE GENOMIC DNA]</scope>
    <source>
        <strain evidence="3 4">28bB2T</strain>
    </source>
</reference>
<dbReference type="InterPro" id="IPR036779">
    <property type="entry name" value="LysM_dom_sf"/>
</dbReference>
<dbReference type="InterPro" id="IPR036365">
    <property type="entry name" value="PGBD-like_sf"/>
</dbReference>
<dbReference type="InterPro" id="IPR036366">
    <property type="entry name" value="PGBDSf"/>
</dbReference>
<name>A0A5K7ZHT4_9BACT</name>
<dbReference type="SUPFAM" id="SSF47090">
    <property type="entry name" value="PGBD-like"/>
    <property type="match status" value="1"/>
</dbReference>
<dbReference type="Proteomes" id="UP000425960">
    <property type="component" value="Chromosome"/>
</dbReference>
<dbReference type="EMBL" id="AP021876">
    <property type="protein sequence ID" value="BBO80546.1"/>
    <property type="molecule type" value="Genomic_DNA"/>
</dbReference>
<accession>A0A5K7ZHT4</accession>
<dbReference type="AlphaFoldDB" id="A0A5K7ZHT4"/>
<feature type="region of interest" description="Disordered" evidence="1">
    <location>
        <begin position="58"/>
        <end position="82"/>
    </location>
</feature>
<organism evidence="3 4">
    <name type="scientific">Desulfosarcina ovata subsp. sediminis</name>
    <dbReference type="NCBI Taxonomy" id="885957"/>
    <lineage>
        <taxon>Bacteria</taxon>
        <taxon>Pseudomonadati</taxon>
        <taxon>Thermodesulfobacteriota</taxon>
        <taxon>Desulfobacteria</taxon>
        <taxon>Desulfobacterales</taxon>
        <taxon>Desulfosarcinaceae</taxon>
        <taxon>Desulfosarcina</taxon>
    </lineage>
</organism>
<sequence length="217" mass="24286">MASNNNSQNGEDYTLKQGDCIDNISSDRGFFWQTIWEDAANNQLKAIRSDPFVLVPGDTLHIPPKRPRQESGPTEQRHRFRRKGTPSYLRITLLEENVPRANEPYIIGVDGIVSEGQTDENGKLKHPILPTARRARLTLTATQTVYEIDLGHIDPVDRISGVQKRLQNLGFYAGPTNGQDNDELHSAITAFQEKKGLSLTGTIDDATRQKLEETYGS</sequence>
<proteinExistence type="predicted"/>
<dbReference type="Pfam" id="PF01471">
    <property type="entry name" value="PG_binding_1"/>
    <property type="match status" value="1"/>
</dbReference>
<evidence type="ECO:0000313" key="3">
    <source>
        <dbReference type="EMBL" id="BBO80546.1"/>
    </source>
</evidence>
<evidence type="ECO:0000256" key="1">
    <source>
        <dbReference type="SAM" id="MobiDB-lite"/>
    </source>
</evidence>
<evidence type="ECO:0000313" key="4">
    <source>
        <dbReference type="Proteomes" id="UP000425960"/>
    </source>
</evidence>
<evidence type="ECO:0000259" key="2">
    <source>
        <dbReference type="Pfam" id="PF01471"/>
    </source>
</evidence>
<feature type="domain" description="Peptidoglycan binding-like" evidence="2">
    <location>
        <begin position="162"/>
        <end position="211"/>
    </location>
</feature>
<protein>
    <recommendedName>
        <fullName evidence="2">Peptidoglycan binding-like domain-containing protein</fullName>
    </recommendedName>
</protein>
<dbReference type="InterPro" id="IPR002477">
    <property type="entry name" value="Peptidoglycan-bd-like"/>
</dbReference>